<proteinExistence type="predicted"/>
<accession>A0A8S5R0Z2</accession>
<dbReference type="InterPro" id="IPR006498">
    <property type="entry name" value="Tail_tube"/>
</dbReference>
<name>A0A8S5R0Z2_9CAUD</name>
<dbReference type="Pfam" id="PF04985">
    <property type="entry name" value="Phage_tube"/>
    <property type="match status" value="1"/>
</dbReference>
<protein>
    <submittedName>
        <fullName evidence="1">Tail tube protein</fullName>
    </submittedName>
</protein>
<organism evidence="1">
    <name type="scientific">Myoviridae sp. cteBs22</name>
    <dbReference type="NCBI Taxonomy" id="2826675"/>
    <lineage>
        <taxon>Viruses</taxon>
        <taxon>Duplodnaviria</taxon>
        <taxon>Heunggongvirae</taxon>
        <taxon>Uroviricota</taxon>
        <taxon>Caudoviricetes</taxon>
    </lineage>
</organism>
<dbReference type="EMBL" id="BK015784">
    <property type="protein sequence ID" value="DAE24763.1"/>
    <property type="molecule type" value="Genomic_DNA"/>
</dbReference>
<sequence length="173" mass="18645">MKIPERLNDFRVYDSESQDMMGIADVTTPTITAMTETISGAGFAGEIDSVVLGHVGSMTTVINWNAVTDKVASLAAPGKHSLDIRGAMQHYDTGAGEVAIVPVRLYIEGQTKETNLGTFTKGQATGSSTTIETTYLKLVIDGKEVVEIDKYNYLYKVDGTDYLSEVRKALGLA</sequence>
<evidence type="ECO:0000313" key="1">
    <source>
        <dbReference type="EMBL" id="DAE24763.1"/>
    </source>
</evidence>
<reference evidence="1" key="1">
    <citation type="journal article" date="2021" name="Proc. Natl. Acad. Sci. U.S.A.">
        <title>A Catalog of Tens of Thousands of Viruses from Human Metagenomes Reveals Hidden Associations with Chronic Diseases.</title>
        <authorList>
            <person name="Tisza M.J."/>
            <person name="Buck C.B."/>
        </authorList>
    </citation>
    <scope>NUCLEOTIDE SEQUENCE</scope>
    <source>
        <strain evidence="1">CteBs22</strain>
    </source>
</reference>